<dbReference type="GO" id="GO:0006508">
    <property type="term" value="P:proteolysis"/>
    <property type="evidence" value="ECO:0007669"/>
    <property type="project" value="InterPro"/>
</dbReference>
<organism evidence="3 4">
    <name type="scientific">Brevibacillus aydinogluensis</name>
    <dbReference type="NCBI Taxonomy" id="927786"/>
    <lineage>
        <taxon>Bacteria</taxon>
        <taxon>Bacillati</taxon>
        <taxon>Bacillota</taxon>
        <taxon>Bacilli</taxon>
        <taxon>Bacillales</taxon>
        <taxon>Paenibacillaceae</taxon>
        <taxon>Brevibacillus</taxon>
    </lineage>
</organism>
<protein>
    <submittedName>
        <fullName evidence="3">PmbA-TldD-C domain-containing protein</fullName>
    </submittedName>
</protein>
<sequence length="460" mass="51373">MEKALANELIQQFLAYGHEEVEIFHEEKQVHSLRTRRGGEKPEWRVTVGQGVGVRISGEMGMKYLHFPMSPADLLEHVKSSRNTALLREVRSGKQVGDEEAQHVGVSLSAMVAAFEELHDRWQRGFRAAGRVNSRCMESVTSFDQRITVARSDGFYADDHRSYYTIDIQGEWTEESRPMYMSRSCGGLNLEELRAGFAGFVQSALAEFDDLQQYIEIEGGDWCVVLGPGNPAILIHEVCGHGLEGDLAAHPDAVYGGKFGQPVASEQVTLVDDPTIPGLSGSYRVDDEGEKAQSTVLIQNGRLQELMYDRTAAKRWDTHSNGHGRRVSYRYPAIPRMSNTFIQAGEYTPEEIVRQTSRGLYVRKLGTGETELTTGRFRVRVVEGFLIENGRITRPTGDLWLVGNGPDLLSSIDRVGCDLRMHHSRHATCHKFDQMNLAVSVGQPTIRIKKIHVETGAGRS</sequence>
<evidence type="ECO:0000313" key="4">
    <source>
        <dbReference type="Proteomes" id="UP001189619"/>
    </source>
</evidence>
<proteinExistence type="inferred from homology"/>
<dbReference type="InterPro" id="IPR045569">
    <property type="entry name" value="Metalloprtase-TldD/E_C"/>
</dbReference>
<evidence type="ECO:0000256" key="1">
    <source>
        <dbReference type="ARBA" id="ARBA00005836"/>
    </source>
</evidence>
<reference evidence="3" key="1">
    <citation type="submission" date="2023-07" db="EMBL/GenBank/DDBJ databases">
        <authorList>
            <person name="Ivanov I."/>
            <person name="Teneva D."/>
            <person name="Stoikov I."/>
        </authorList>
    </citation>
    <scope>NUCLEOTIDE SEQUENCE</scope>
    <source>
        <strain evidence="3">4475</strain>
    </source>
</reference>
<keyword evidence="4" id="KW-1185">Reference proteome</keyword>
<dbReference type="GO" id="GO:0008237">
    <property type="term" value="F:metallopeptidase activity"/>
    <property type="evidence" value="ECO:0007669"/>
    <property type="project" value="InterPro"/>
</dbReference>
<dbReference type="AlphaFoldDB" id="A0AA48MB58"/>
<dbReference type="InterPro" id="IPR036059">
    <property type="entry name" value="TldD/PmbA_sf"/>
</dbReference>
<dbReference type="Pfam" id="PF19289">
    <property type="entry name" value="PmbA_TldD_3rd"/>
    <property type="match status" value="1"/>
</dbReference>
<evidence type="ECO:0000313" key="3">
    <source>
        <dbReference type="EMBL" id="CAJ1002353.1"/>
    </source>
</evidence>
<dbReference type="PANTHER" id="PTHR30624">
    <property type="entry name" value="UNCHARACTERIZED PROTEIN TLDD AND PMBA"/>
    <property type="match status" value="1"/>
</dbReference>
<dbReference type="PANTHER" id="PTHR30624:SF4">
    <property type="entry name" value="METALLOPROTEASE TLDD"/>
    <property type="match status" value="1"/>
</dbReference>
<dbReference type="EMBL" id="OY569118">
    <property type="protein sequence ID" value="CAJ1002353.1"/>
    <property type="molecule type" value="Genomic_DNA"/>
</dbReference>
<dbReference type="KEGG" id="bayd:BSPP4475_08500"/>
<dbReference type="RefSeq" id="WP_304415410.1">
    <property type="nucleotide sequence ID" value="NZ_OY569118.1"/>
</dbReference>
<dbReference type="SUPFAM" id="SSF111283">
    <property type="entry name" value="Putative modulator of DNA gyrase, PmbA/TldD"/>
    <property type="match status" value="1"/>
</dbReference>
<accession>A0AA48MB58</accession>
<dbReference type="InterPro" id="IPR051463">
    <property type="entry name" value="Peptidase_U62_metallo"/>
</dbReference>
<feature type="domain" description="Metalloprotease TldD/E C-terminal" evidence="2">
    <location>
        <begin position="223"/>
        <end position="453"/>
    </location>
</feature>
<dbReference type="Proteomes" id="UP001189619">
    <property type="component" value="Chromosome"/>
</dbReference>
<dbReference type="GO" id="GO:0005829">
    <property type="term" value="C:cytosol"/>
    <property type="evidence" value="ECO:0007669"/>
    <property type="project" value="TreeGrafter"/>
</dbReference>
<name>A0AA48MB58_9BACL</name>
<gene>
    <name evidence="3" type="ORF">BSPP4475_08500</name>
</gene>
<comment type="similarity">
    <text evidence="1">Belongs to the peptidase U62 family.</text>
</comment>
<evidence type="ECO:0000259" key="2">
    <source>
        <dbReference type="Pfam" id="PF19289"/>
    </source>
</evidence>